<dbReference type="VEuPathDB" id="FungiDB:H310_04901"/>
<dbReference type="GO" id="GO:0090560">
    <property type="term" value="F:2-(3-amino-3-carboxypropyl)histidine synthase activity"/>
    <property type="evidence" value="ECO:0007669"/>
    <property type="project" value="InterPro"/>
</dbReference>
<reference evidence="8 9" key="1">
    <citation type="submission" date="2018-08" db="EMBL/GenBank/DDBJ databases">
        <title>Aphanomyces genome sequencing and annotation.</title>
        <authorList>
            <person name="Minardi D."/>
            <person name="Oidtmann B."/>
            <person name="Van Der Giezen M."/>
            <person name="Studholme D.J."/>
        </authorList>
    </citation>
    <scope>NUCLEOTIDE SEQUENCE [LARGE SCALE GENOMIC DNA]</scope>
    <source>
        <strain evidence="8 9">NJM0002</strain>
    </source>
</reference>
<keyword evidence="4" id="KW-0479">Metal-binding</keyword>
<dbReference type="Gene3D" id="2.40.10.10">
    <property type="entry name" value="Trypsin-like serine proteases"/>
    <property type="match status" value="2"/>
</dbReference>
<organism evidence="8 9">
    <name type="scientific">Aphanomyces invadans</name>
    <dbReference type="NCBI Taxonomy" id="157072"/>
    <lineage>
        <taxon>Eukaryota</taxon>
        <taxon>Sar</taxon>
        <taxon>Stramenopiles</taxon>
        <taxon>Oomycota</taxon>
        <taxon>Saprolegniomycetes</taxon>
        <taxon>Saprolegniales</taxon>
        <taxon>Verrucalvaceae</taxon>
        <taxon>Aphanomyces</taxon>
    </lineage>
</organism>
<keyword evidence="5" id="KW-0408">Iron</keyword>
<keyword evidence="6" id="KW-0411">Iron-sulfur</keyword>
<evidence type="ECO:0000256" key="6">
    <source>
        <dbReference type="ARBA" id="ARBA00023014"/>
    </source>
</evidence>
<evidence type="ECO:0000313" key="9">
    <source>
        <dbReference type="Proteomes" id="UP000285060"/>
    </source>
</evidence>
<dbReference type="Pfam" id="PF01866">
    <property type="entry name" value="Diphthamide_syn"/>
    <property type="match status" value="1"/>
</dbReference>
<evidence type="ECO:0000256" key="7">
    <source>
        <dbReference type="ARBA" id="ARBA00023026"/>
    </source>
</evidence>
<dbReference type="InterPro" id="IPR043504">
    <property type="entry name" value="Peptidase_S1_PA_chymotrypsin"/>
</dbReference>
<dbReference type="PANTHER" id="PTHR36234:SF5">
    <property type="entry name" value="LYSYL ENDOPEPTIDASE"/>
    <property type="match status" value="1"/>
</dbReference>
<evidence type="ECO:0000256" key="2">
    <source>
        <dbReference type="ARBA" id="ARBA00005156"/>
    </source>
</evidence>
<comment type="pathway">
    <text evidence="2">Protein modification; peptidyl-diphthamide biosynthesis.</text>
</comment>
<dbReference type="SFLD" id="SFLDS00032">
    <property type="entry name" value="Radical_SAM_3-amino-3-carboxyp"/>
    <property type="match status" value="1"/>
</dbReference>
<comment type="similarity">
    <text evidence="3">Belongs to the DPH1/DPH2 family. DPH2 subfamily.</text>
</comment>
<evidence type="ECO:0000256" key="5">
    <source>
        <dbReference type="ARBA" id="ARBA00023004"/>
    </source>
</evidence>
<gene>
    <name evidence="8" type="ORF">DYB32_002824</name>
</gene>
<evidence type="ECO:0000313" key="8">
    <source>
        <dbReference type="EMBL" id="RHY32144.1"/>
    </source>
</evidence>
<dbReference type="InterPro" id="IPR016435">
    <property type="entry name" value="DPH1/DPH2"/>
</dbReference>
<keyword evidence="9" id="KW-1185">Reference proteome</keyword>
<dbReference type="SUPFAM" id="SSF50494">
    <property type="entry name" value="Trypsin-like serine proteases"/>
    <property type="match status" value="1"/>
</dbReference>
<dbReference type="GO" id="GO:0051536">
    <property type="term" value="F:iron-sulfur cluster binding"/>
    <property type="evidence" value="ECO:0007669"/>
    <property type="project" value="UniProtKB-KW"/>
</dbReference>
<evidence type="ECO:0000256" key="4">
    <source>
        <dbReference type="ARBA" id="ARBA00022723"/>
    </source>
</evidence>
<dbReference type="PANTHER" id="PTHR36234">
    <property type="entry name" value="LYSYL ENDOPEPTIDASE"/>
    <property type="match status" value="1"/>
</dbReference>
<comment type="caution">
    <text evidence="8">The sequence shown here is derived from an EMBL/GenBank/DDBJ whole genome shotgun (WGS) entry which is preliminary data.</text>
</comment>
<dbReference type="Gene3D" id="3.40.50.11860">
    <property type="entry name" value="Diphthamide synthesis DPH1/DPH2 domain 3"/>
    <property type="match status" value="1"/>
</dbReference>
<keyword evidence="7" id="KW-0843">Virulence</keyword>
<name>A0A418B290_9STRA</name>
<accession>A0A418B290</accession>
<comment type="cofactor">
    <cofactor evidence="1">
        <name>[4Fe-4S] cluster</name>
        <dbReference type="ChEBI" id="CHEBI:49883"/>
    </cofactor>
</comment>
<dbReference type="EMBL" id="QUSY01000159">
    <property type="protein sequence ID" value="RHY32144.1"/>
    <property type="molecule type" value="Genomic_DNA"/>
</dbReference>
<dbReference type="Proteomes" id="UP000285060">
    <property type="component" value="Unassembled WGS sequence"/>
</dbReference>
<proteinExistence type="inferred from homology"/>
<dbReference type="GO" id="GO:0017183">
    <property type="term" value="P:protein histidyl modification to diphthamide"/>
    <property type="evidence" value="ECO:0007669"/>
    <property type="project" value="InterPro"/>
</dbReference>
<dbReference type="FunFam" id="3.40.50.11860:FF:000001">
    <property type="entry name" value="2-(3-amino-3-carboxypropyl)histidine synthase subunit 2"/>
    <property type="match status" value="1"/>
</dbReference>
<evidence type="ECO:0000256" key="3">
    <source>
        <dbReference type="ARBA" id="ARBA00006179"/>
    </source>
</evidence>
<dbReference type="AlphaFoldDB" id="A0A418B290"/>
<evidence type="ECO:0000256" key="1">
    <source>
        <dbReference type="ARBA" id="ARBA00001966"/>
    </source>
</evidence>
<protein>
    <recommendedName>
        <fullName evidence="10">2-(3-amino-3-carboxypropyl)histidine synthase subunit 2</fullName>
    </recommendedName>
</protein>
<evidence type="ECO:0008006" key="10">
    <source>
        <dbReference type="Google" id="ProtNLM"/>
    </source>
</evidence>
<dbReference type="Pfam" id="PF13365">
    <property type="entry name" value="Trypsin_2"/>
    <property type="match status" value="1"/>
</dbReference>
<dbReference type="NCBIfam" id="TIGR00322">
    <property type="entry name" value="diphth2_R"/>
    <property type="match status" value="1"/>
</dbReference>
<dbReference type="GO" id="GO:0046872">
    <property type="term" value="F:metal ion binding"/>
    <property type="evidence" value="ECO:0007669"/>
    <property type="project" value="UniProtKB-KW"/>
</dbReference>
<dbReference type="InterPro" id="IPR042265">
    <property type="entry name" value="DPH1/DPH2_3"/>
</dbReference>
<sequence>MASTGFAVDDGSRIMQQSVHIHTSTDSASAAVALSAVHSDITSFYSIDKTAEHIQNHGFRRIAPSTVLLYVGTESPHLTNILLRAGDTVCVSYDPQTKVARREGTTINRTLNRRYFLVQKAKEAQIIGILMGTLGVANCLNVVQKLQTLIAKYTSAVLGRKSYTFVVGKINVPKLSNFAEIDVFCLVACAENSLLDNAEFFKPIVTPYELHLALTHGDSEWSGQYKADFQEVLPSLVAAADDMEDEGSPDEPYFSLVTGKYHQNQRHGTAADCGEGDDMEGTSSTALVSKAGTQQLTTYRSEAGILYTNSSSDAATPPTGRNVVKPCRGEFEIIGYNTHLEGGNGKESVCGTDESIEVSCFNDINPIHRFMYLRSGAIARLIIQRGQSLFGCTGWLIGTQGHLVTNNHCIQDAADAANTRIEFLAQATLCPDITTSSGMCDRQMACPGEIYSNATKEFVTTSVDLDYTLIRLDPSVVGRYGMLKLRAFASVVGEPVYSVTHPLAWGKRMQYKKNGSLAAVVAMGKTELQYMLDTRKMSSGSPILSLQDHSVVALHHAGLENCPNFGVRSDIIVKDLRAKKLLPDNSTIDA</sequence>
<dbReference type="InterPro" id="IPR009003">
    <property type="entry name" value="Peptidase_S1_PA"/>
</dbReference>